<dbReference type="PROSITE" id="PS51708">
    <property type="entry name" value="CHAD"/>
    <property type="match status" value="1"/>
</dbReference>
<dbReference type="InterPro" id="IPR007899">
    <property type="entry name" value="CHAD_dom"/>
</dbReference>
<dbReference type="Proteomes" id="UP001139089">
    <property type="component" value="Unassembled WGS sequence"/>
</dbReference>
<dbReference type="RefSeq" id="WP_231816326.1">
    <property type="nucleotide sequence ID" value="NZ_JAJOZR010000014.1"/>
</dbReference>
<dbReference type="PANTHER" id="PTHR39339:SF1">
    <property type="entry name" value="CHAD DOMAIN-CONTAINING PROTEIN"/>
    <property type="match status" value="1"/>
</dbReference>
<protein>
    <submittedName>
        <fullName evidence="2">CHAD domain-containing protein</fullName>
    </submittedName>
</protein>
<evidence type="ECO:0000259" key="1">
    <source>
        <dbReference type="PROSITE" id="PS51708"/>
    </source>
</evidence>
<keyword evidence="3" id="KW-1185">Reference proteome</keyword>
<comment type="caution">
    <text evidence="2">The sequence shown here is derived from an EMBL/GenBank/DDBJ whole genome shotgun (WGS) entry which is preliminary data.</text>
</comment>
<gene>
    <name evidence="2" type="ORF">LRX75_19550</name>
</gene>
<sequence>MAYRLKPAKRFTGEFQRIAGRELDKAIAALELRPEGTSRAIHVARRCLKRTRALYRLAAPEARKFYKSENARLRDASRTVADLRDATALIDTATILAERLSKEAGAGEDRAAAERAVEALRVRKGWVVTAEGDLDATIDAMIAELRDAKAAVRMRRFANGVRPTAYMLAASWRKAVERAQRALAASREQPTPEHFHTLRKRTQDYRFYHLLLQAAWPGVILARERQVKALIDRLGFIHDLAVLADTLAREPELLPPQDIAILRHAIGLEMRAQERHALGEGDALFGDIAGREAERIAILWLAAA</sequence>
<dbReference type="SMART" id="SM00880">
    <property type="entry name" value="CHAD"/>
    <property type="match status" value="1"/>
</dbReference>
<evidence type="ECO:0000313" key="3">
    <source>
        <dbReference type="Proteomes" id="UP001139089"/>
    </source>
</evidence>
<dbReference type="InterPro" id="IPR038186">
    <property type="entry name" value="CHAD_dom_sf"/>
</dbReference>
<evidence type="ECO:0000313" key="2">
    <source>
        <dbReference type="EMBL" id="MCD7111237.1"/>
    </source>
</evidence>
<accession>A0A9X1T269</accession>
<dbReference type="PANTHER" id="PTHR39339">
    <property type="entry name" value="SLR1444 PROTEIN"/>
    <property type="match status" value="1"/>
</dbReference>
<dbReference type="EMBL" id="JAJOZR010000014">
    <property type="protein sequence ID" value="MCD7111237.1"/>
    <property type="molecule type" value="Genomic_DNA"/>
</dbReference>
<name>A0A9X1T269_9HYPH</name>
<dbReference type="Pfam" id="PF05235">
    <property type="entry name" value="CHAD"/>
    <property type="match status" value="1"/>
</dbReference>
<dbReference type="Gene3D" id="1.40.20.10">
    <property type="entry name" value="CHAD domain"/>
    <property type="match status" value="1"/>
</dbReference>
<proteinExistence type="predicted"/>
<dbReference type="AlphaFoldDB" id="A0A9X1T269"/>
<organism evidence="2 3">
    <name type="scientific">Rhizobium quercicola</name>
    <dbReference type="NCBI Taxonomy" id="2901226"/>
    <lineage>
        <taxon>Bacteria</taxon>
        <taxon>Pseudomonadati</taxon>
        <taxon>Pseudomonadota</taxon>
        <taxon>Alphaproteobacteria</taxon>
        <taxon>Hyphomicrobiales</taxon>
        <taxon>Rhizobiaceae</taxon>
        <taxon>Rhizobium/Agrobacterium group</taxon>
        <taxon>Rhizobium</taxon>
    </lineage>
</organism>
<reference evidence="2" key="1">
    <citation type="submission" date="2021-12" db="EMBL/GenBank/DDBJ databases">
        <authorList>
            <person name="Li Y."/>
        </authorList>
    </citation>
    <scope>NUCLEOTIDE SEQUENCE</scope>
    <source>
        <strain evidence="2">DKSPLA3</strain>
    </source>
</reference>
<feature type="domain" description="CHAD" evidence="1">
    <location>
        <begin position="8"/>
        <end position="304"/>
    </location>
</feature>